<dbReference type="Proteomes" id="UP000001396">
    <property type="component" value="Unassembled WGS sequence"/>
</dbReference>
<organism evidence="2 3">
    <name type="scientific">Heterostelium pallidum (strain ATCC 26659 / Pp 5 / PN500)</name>
    <name type="common">Cellular slime mold</name>
    <name type="synonym">Polysphondylium pallidum</name>
    <dbReference type="NCBI Taxonomy" id="670386"/>
    <lineage>
        <taxon>Eukaryota</taxon>
        <taxon>Amoebozoa</taxon>
        <taxon>Evosea</taxon>
        <taxon>Eumycetozoa</taxon>
        <taxon>Dictyostelia</taxon>
        <taxon>Acytosteliales</taxon>
        <taxon>Acytosteliaceae</taxon>
        <taxon>Heterostelium</taxon>
    </lineage>
</organism>
<comment type="caution">
    <text evidence="2">The sequence shown here is derived from an EMBL/GenBank/DDBJ whole genome shotgun (WGS) entry which is preliminary data.</text>
</comment>
<feature type="region of interest" description="Disordered" evidence="1">
    <location>
        <begin position="36"/>
        <end position="66"/>
    </location>
</feature>
<evidence type="ECO:0000256" key="1">
    <source>
        <dbReference type="SAM" id="MobiDB-lite"/>
    </source>
</evidence>
<evidence type="ECO:0000313" key="2">
    <source>
        <dbReference type="EMBL" id="EFA74785.1"/>
    </source>
</evidence>
<dbReference type="AlphaFoldDB" id="D3BUJ7"/>
<keyword evidence="3" id="KW-1185">Reference proteome</keyword>
<evidence type="ECO:0000313" key="3">
    <source>
        <dbReference type="Proteomes" id="UP000001396"/>
    </source>
</evidence>
<proteinExistence type="predicted"/>
<sequence length="84" mass="9393">MSFLRRSLELFSGSFESKSSAPPTIDTKIDTKINNTKVDNKPSLDTSSDNFVTRSPSIAIPPNNQQNRESSWYRMVQVVEVGSL</sequence>
<dbReference type="GeneID" id="31367286"/>
<protein>
    <submittedName>
        <fullName evidence="2">Uncharacterized protein</fullName>
    </submittedName>
</protein>
<accession>D3BUJ7</accession>
<gene>
    <name evidence="2" type="ORF">PPL_11818</name>
</gene>
<dbReference type="RefSeq" id="XP_020426919.1">
    <property type="nucleotide sequence ID" value="XM_020582565.1"/>
</dbReference>
<name>D3BUJ7_HETP5</name>
<dbReference type="EMBL" id="ADBJ01000060">
    <property type="protein sequence ID" value="EFA74785.1"/>
    <property type="molecule type" value="Genomic_DNA"/>
</dbReference>
<reference evidence="2 3" key="1">
    <citation type="journal article" date="2011" name="Genome Res.">
        <title>Phylogeny-wide analysis of social amoeba genomes highlights ancient origins for complex intercellular communication.</title>
        <authorList>
            <person name="Heidel A.J."/>
            <person name="Lawal H.M."/>
            <person name="Felder M."/>
            <person name="Schilde C."/>
            <person name="Helps N.R."/>
            <person name="Tunggal B."/>
            <person name="Rivero F."/>
            <person name="John U."/>
            <person name="Schleicher M."/>
            <person name="Eichinger L."/>
            <person name="Platzer M."/>
            <person name="Noegel A.A."/>
            <person name="Schaap P."/>
            <person name="Gloeckner G."/>
        </authorList>
    </citation>
    <scope>NUCLEOTIDE SEQUENCE [LARGE SCALE GENOMIC DNA]</scope>
    <source>
        <strain evidence="3">ATCC 26659 / Pp 5 / PN500</strain>
    </source>
</reference>
<dbReference type="InParanoid" id="D3BUJ7"/>